<evidence type="ECO:0000313" key="1">
    <source>
        <dbReference type="EMBL" id="KAF7392469.1"/>
    </source>
</evidence>
<comment type="caution">
    <text evidence="1">The sequence shown here is derived from an EMBL/GenBank/DDBJ whole genome shotgun (WGS) entry which is preliminary data.</text>
</comment>
<sequence length="77" mass="8752">MGLNNKKIQFISLKLNVWNSLENMPTSQWISGKKSFKVKKATLTSSDIKNGCVWSEPVEKFLDKNVQNTVKPEKALL</sequence>
<accession>A0A834JQ46</accession>
<organism evidence="1 2">
    <name type="scientific">Vespula pensylvanica</name>
    <name type="common">Western yellow jacket</name>
    <name type="synonym">Wasp</name>
    <dbReference type="NCBI Taxonomy" id="30213"/>
    <lineage>
        <taxon>Eukaryota</taxon>
        <taxon>Metazoa</taxon>
        <taxon>Ecdysozoa</taxon>
        <taxon>Arthropoda</taxon>
        <taxon>Hexapoda</taxon>
        <taxon>Insecta</taxon>
        <taxon>Pterygota</taxon>
        <taxon>Neoptera</taxon>
        <taxon>Endopterygota</taxon>
        <taxon>Hymenoptera</taxon>
        <taxon>Apocrita</taxon>
        <taxon>Aculeata</taxon>
        <taxon>Vespoidea</taxon>
        <taxon>Vespidae</taxon>
        <taxon>Vespinae</taxon>
        <taxon>Vespula</taxon>
    </lineage>
</organism>
<dbReference type="AlphaFoldDB" id="A0A834JQ46"/>
<protein>
    <submittedName>
        <fullName evidence="1">Uncharacterized protein</fullName>
    </submittedName>
</protein>
<keyword evidence="2" id="KW-1185">Reference proteome</keyword>
<evidence type="ECO:0000313" key="2">
    <source>
        <dbReference type="Proteomes" id="UP000600918"/>
    </source>
</evidence>
<reference evidence="1" key="1">
    <citation type="journal article" date="2020" name="G3 (Bethesda)">
        <title>High-Quality Assemblies for Three Invasive Social Wasps from the &lt;i&gt;Vespula&lt;/i&gt; Genus.</title>
        <authorList>
            <person name="Harrop T.W.R."/>
            <person name="Guhlin J."/>
            <person name="McLaughlin G.M."/>
            <person name="Permina E."/>
            <person name="Stockwell P."/>
            <person name="Gilligan J."/>
            <person name="Le Lec M.F."/>
            <person name="Gruber M.A.M."/>
            <person name="Quinn O."/>
            <person name="Lovegrove M."/>
            <person name="Duncan E.J."/>
            <person name="Remnant E.J."/>
            <person name="Van Eeckhoven J."/>
            <person name="Graham B."/>
            <person name="Knapp R.A."/>
            <person name="Langford K.W."/>
            <person name="Kronenberg Z."/>
            <person name="Press M.O."/>
            <person name="Eacker S.M."/>
            <person name="Wilson-Rankin E.E."/>
            <person name="Purcell J."/>
            <person name="Lester P.J."/>
            <person name="Dearden P.K."/>
        </authorList>
    </citation>
    <scope>NUCLEOTIDE SEQUENCE</scope>
    <source>
        <strain evidence="1">Volc-1</strain>
    </source>
</reference>
<name>A0A834JQ46_VESPE</name>
<dbReference type="EMBL" id="JACSDY010000022">
    <property type="protein sequence ID" value="KAF7392469.1"/>
    <property type="molecule type" value="Genomic_DNA"/>
</dbReference>
<dbReference type="Proteomes" id="UP000600918">
    <property type="component" value="Unassembled WGS sequence"/>
</dbReference>
<gene>
    <name evidence="1" type="ORF">H0235_017468</name>
</gene>
<proteinExistence type="predicted"/>